<evidence type="ECO:0000256" key="2">
    <source>
        <dbReference type="SAM" id="MobiDB-lite"/>
    </source>
</evidence>
<dbReference type="InterPro" id="IPR001683">
    <property type="entry name" value="PX_dom"/>
</dbReference>
<dbReference type="PROSITE" id="PS50238">
    <property type="entry name" value="RHOGAP"/>
    <property type="match status" value="1"/>
</dbReference>
<organism evidence="6 7">
    <name type="scientific">Basidiobolus meristosporus CBS 931.73</name>
    <dbReference type="NCBI Taxonomy" id="1314790"/>
    <lineage>
        <taxon>Eukaryota</taxon>
        <taxon>Fungi</taxon>
        <taxon>Fungi incertae sedis</taxon>
        <taxon>Zoopagomycota</taxon>
        <taxon>Entomophthoromycotina</taxon>
        <taxon>Basidiobolomycetes</taxon>
        <taxon>Basidiobolales</taxon>
        <taxon>Basidiobolaceae</taxon>
        <taxon>Basidiobolus</taxon>
    </lineage>
</organism>
<feature type="compositionally biased region" description="Polar residues" evidence="2">
    <location>
        <begin position="147"/>
        <end position="164"/>
    </location>
</feature>
<dbReference type="InterPro" id="IPR008936">
    <property type="entry name" value="Rho_GTPase_activation_prot"/>
</dbReference>
<dbReference type="SUPFAM" id="SSF50729">
    <property type="entry name" value="PH domain-like"/>
    <property type="match status" value="1"/>
</dbReference>
<feature type="region of interest" description="Disordered" evidence="2">
    <location>
        <begin position="1"/>
        <end position="20"/>
    </location>
</feature>
<feature type="compositionally biased region" description="Polar residues" evidence="2">
    <location>
        <begin position="440"/>
        <end position="460"/>
    </location>
</feature>
<dbReference type="PROSITE" id="PS50195">
    <property type="entry name" value="PX"/>
    <property type="match status" value="1"/>
</dbReference>
<feature type="domain" description="Rho-GAP" evidence="5">
    <location>
        <begin position="955"/>
        <end position="1150"/>
    </location>
</feature>
<dbReference type="STRING" id="1314790.A0A1Y1XF20"/>
<dbReference type="PANTHER" id="PTHR23176:SF129">
    <property type="entry name" value="RHO GTPASE ACTIVATING PROTEIN AT 16F, ISOFORM E-RELATED"/>
    <property type="match status" value="1"/>
</dbReference>
<name>A0A1Y1XF20_9FUNG</name>
<sequence length="1346" mass="147257">MSLRSEESQETKEIPSDPYPNTLLKQVIAERDALRVQNEQLWKIIEKQRTIIQQLQKVSSKNSALLRQQIAEKRSLEEFGVSSLKLSSSPRSFSHLRKESSESLHLEPLSPNSLDSHTSQVLLQLASQTASSQEIEITNKNIASSFQSVTEESPFTSRTHTSSLDSEKPERASNEPPQTRTHRSFTSPLRSKPLGDALGTSFGENQPNGSKSSKLNAPPPLPLLKANPLNESGEGAVRVPLSPLFPLPNLKPSEDVGEAETPVSDDIAPCHLVENDRLTAPERELEEKADSTQANAEWAEVAVPSIASSLKESENSAEPPVHEASGVQIASELTPGKEMNPETEENGTVDICIPDTFILTGHKRDGSITAKPSAPANLVLEPQTTFDSESRQIESILGSPVFTGNHNLGAGQAIAPALEATGKKEMKSNEQPGVLPELMSSRSKIPTPASSQDSLPNSLSDKGKPPTVDSDIISQGRSSQTSLPESHTNQPIPAPIRSSESPQSCRLNSLIGVDIRVTGSTVQMNSKGKEVLAFLIGVGKRSGLTKFHELWTVEKYYSDFLALDAKLKRTQPRNIVLRIGKLPDRTLFFTNAPSRVDQRKLALQRYLQHLISLNLTPHEDICEFLSTNVSEKSLDSPRVLGVKEGYLTKKGKNFGGWKRRYFVLRSPILQYYEAKEGAHLGSIKIPQCQVSKQPTSMGASDTSYRHAFLIIEPKKSGSGVNRHILCADSDVERDEWVATLSFYTHSADPNVTPVATATVVSEAESESSKSGSQASPKKGGKLRKFIRNESPKSSTTRIGSPASRTESFLPPPSPIKSPNIVNHRYAHSLETNNQGHTMMAGISKGKMESTSNTDSTKSGHRKSISFKERLLQSSSSTPPPPVPLLPINTDSTTKEPSPLSPRSKKPFGGGFIGNIQGKEKENTAPRKRTPFGWGKKIFSGSDSKHRGPPVPIFGSPLERAVEVSRVKDGYELPAVVHRCIEYLDAKGAHKEEGIYRLSGSTATVKNLKDKFNSEGDYNILRSGIYYDVHAVSGVLKLYLRELPISVLTRSRHSEFLHVTDLLNRRERVNELGRLISTLPLANYTILRCLIAHLIRIVQHSDVNKMTVRNIGIVFSPTLGIPAGVFNLLMTEFEYIFWVNDDGCAAPRKIESSDSEEESKAERDPKTNGGSGGEAAAQPGVAESVVPPKESGGLDEGTEQPTRRHPKLRAFLQDQAGRSNRNSIIYADSAPHEFVKMEKDLQGSHTGFECEEEDLYDLVAPTDASVSDTPIFMGSPEVRECYLNLAGDSLSMNDSEYSYEPGEEMSVDDLAQYTDSSSVTNSIGYDTKADGSGPLKSPSRARVNREA</sequence>
<evidence type="ECO:0000259" key="3">
    <source>
        <dbReference type="PROSITE" id="PS50003"/>
    </source>
</evidence>
<dbReference type="InterPro" id="IPR011993">
    <property type="entry name" value="PH-like_dom_sf"/>
</dbReference>
<dbReference type="GO" id="GO:0005096">
    <property type="term" value="F:GTPase activator activity"/>
    <property type="evidence" value="ECO:0007669"/>
    <property type="project" value="UniProtKB-KW"/>
</dbReference>
<feature type="domain" description="PX" evidence="4">
    <location>
        <begin position="512"/>
        <end position="632"/>
    </location>
</feature>
<dbReference type="SMART" id="SM00324">
    <property type="entry name" value="RhoGAP"/>
    <property type="match status" value="1"/>
</dbReference>
<dbReference type="InterPro" id="IPR050729">
    <property type="entry name" value="Rho-GAP"/>
</dbReference>
<gene>
    <name evidence="6" type="ORF">K493DRAFT_411574</name>
</gene>
<feature type="compositionally biased region" description="Polar residues" evidence="2">
    <location>
        <begin position="472"/>
        <end position="491"/>
    </location>
</feature>
<dbReference type="Pfam" id="PF00620">
    <property type="entry name" value="RhoGAP"/>
    <property type="match status" value="1"/>
</dbReference>
<dbReference type="SMART" id="SM00312">
    <property type="entry name" value="PX"/>
    <property type="match status" value="1"/>
</dbReference>
<dbReference type="PANTHER" id="PTHR23176">
    <property type="entry name" value="RHO/RAC/CDC GTPASE-ACTIVATING PROTEIN"/>
    <property type="match status" value="1"/>
</dbReference>
<dbReference type="Gene3D" id="2.30.29.30">
    <property type="entry name" value="Pleckstrin-homology domain (PH domain)/Phosphotyrosine-binding domain (PTB)"/>
    <property type="match status" value="1"/>
</dbReference>
<feature type="compositionally biased region" description="Polar residues" evidence="2">
    <location>
        <begin position="175"/>
        <end position="189"/>
    </location>
</feature>
<feature type="region of interest" description="Disordered" evidence="2">
    <location>
        <begin position="1147"/>
        <end position="1212"/>
    </location>
</feature>
<proteinExistence type="predicted"/>
<dbReference type="Pfam" id="PF00169">
    <property type="entry name" value="PH"/>
    <property type="match status" value="1"/>
</dbReference>
<feature type="compositionally biased region" description="Polar residues" evidence="2">
    <location>
        <begin position="1312"/>
        <end position="1323"/>
    </location>
</feature>
<feature type="compositionally biased region" description="Low complexity" evidence="2">
    <location>
        <begin position="758"/>
        <end position="777"/>
    </location>
</feature>
<accession>A0A1Y1XF20</accession>
<feature type="region of interest" description="Disordered" evidence="2">
    <location>
        <begin position="758"/>
        <end position="820"/>
    </location>
</feature>
<protein>
    <submittedName>
        <fullName evidence="6">RhoGAP-domain-containing protein</fullName>
    </submittedName>
</protein>
<dbReference type="Gene3D" id="1.10.555.10">
    <property type="entry name" value="Rho GTPase activation protein"/>
    <property type="match status" value="1"/>
</dbReference>
<dbReference type="InterPro" id="IPR001849">
    <property type="entry name" value="PH_domain"/>
</dbReference>
<dbReference type="SMART" id="SM00233">
    <property type="entry name" value="PH"/>
    <property type="match status" value="1"/>
</dbReference>
<dbReference type="SUPFAM" id="SSF48350">
    <property type="entry name" value="GTPase activation domain, GAP"/>
    <property type="match status" value="1"/>
</dbReference>
<dbReference type="GO" id="GO:0035091">
    <property type="term" value="F:phosphatidylinositol binding"/>
    <property type="evidence" value="ECO:0007669"/>
    <property type="project" value="InterPro"/>
</dbReference>
<keyword evidence="7" id="KW-1185">Reference proteome</keyword>
<feature type="compositionally biased region" description="Polar residues" evidence="2">
    <location>
        <begin position="791"/>
        <end position="806"/>
    </location>
</feature>
<dbReference type="GO" id="GO:0007165">
    <property type="term" value="P:signal transduction"/>
    <property type="evidence" value="ECO:0007669"/>
    <property type="project" value="InterPro"/>
</dbReference>
<feature type="region of interest" description="Disordered" evidence="2">
    <location>
        <begin position="147"/>
        <end position="229"/>
    </location>
</feature>
<dbReference type="CDD" id="cd06093">
    <property type="entry name" value="PX_domain"/>
    <property type="match status" value="1"/>
</dbReference>
<dbReference type="Pfam" id="PF00787">
    <property type="entry name" value="PX"/>
    <property type="match status" value="1"/>
</dbReference>
<feature type="region of interest" description="Disordered" evidence="2">
    <location>
        <begin position="440"/>
        <end position="503"/>
    </location>
</feature>
<feature type="region of interest" description="Disordered" evidence="2">
    <location>
        <begin position="869"/>
        <end position="951"/>
    </location>
</feature>
<dbReference type="SUPFAM" id="SSF64268">
    <property type="entry name" value="PX domain"/>
    <property type="match status" value="1"/>
</dbReference>
<evidence type="ECO:0000313" key="6">
    <source>
        <dbReference type="EMBL" id="ORX84360.1"/>
    </source>
</evidence>
<keyword evidence="1" id="KW-0343">GTPase activation</keyword>
<evidence type="ECO:0000259" key="5">
    <source>
        <dbReference type="PROSITE" id="PS50238"/>
    </source>
</evidence>
<reference evidence="6 7" key="1">
    <citation type="submission" date="2016-07" db="EMBL/GenBank/DDBJ databases">
        <title>Pervasive Adenine N6-methylation of Active Genes in Fungi.</title>
        <authorList>
            <consortium name="DOE Joint Genome Institute"/>
            <person name="Mondo S.J."/>
            <person name="Dannebaum R.O."/>
            <person name="Kuo R.C."/>
            <person name="Labutti K."/>
            <person name="Haridas S."/>
            <person name="Kuo A."/>
            <person name="Salamov A."/>
            <person name="Ahrendt S.R."/>
            <person name="Lipzen A."/>
            <person name="Sullivan W."/>
            <person name="Andreopoulos W.B."/>
            <person name="Clum A."/>
            <person name="Lindquist E."/>
            <person name="Daum C."/>
            <person name="Ramamoorthy G.K."/>
            <person name="Gryganskyi A."/>
            <person name="Culley D."/>
            <person name="Magnuson J.K."/>
            <person name="James T.Y."/>
            <person name="O'Malley M.A."/>
            <person name="Stajich J.E."/>
            <person name="Spatafora J.W."/>
            <person name="Visel A."/>
            <person name="Grigoriev I.V."/>
        </authorList>
    </citation>
    <scope>NUCLEOTIDE SEQUENCE [LARGE SCALE GENOMIC DNA]</scope>
    <source>
        <strain evidence="6 7">CBS 931.73</strain>
    </source>
</reference>
<dbReference type="OrthoDB" id="185175at2759"/>
<dbReference type="GO" id="GO:0005737">
    <property type="term" value="C:cytoplasm"/>
    <property type="evidence" value="ECO:0007669"/>
    <property type="project" value="TreeGrafter"/>
</dbReference>
<dbReference type="EMBL" id="MCFE01000613">
    <property type="protein sequence ID" value="ORX84360.1"/>
    <property type="molecule type" value="Genomic_DNA"/>
</dbReference>
<dbReference type="Proteomes" id="UP000193498">
    <property type="component" value="Unassembled WGS sequence"/>
</dbReference>
<dbReference type="InParanoid" id="A0A1Y1XF20"/>
<dbReference type="PROSITE" id="PS50003">
    <property type="entry name" value="PH_DOMAIN"/>
    <property type="match status" value="1"/>
</dbReference>
<dbReference type="InterPro" id="IPR000198">
    <property type="entry name" value="RhoGAP_dom"/>
</dbReference>
<feature type="domain" description="PH" evidence="3">
    <location>
        <begin position="640"/>
        <end position="745"/>
    </location>
</feature>
<dbReference type="Gene3D" id="3.30.1520.10">
    <property type="entry name" value="Phox-like domain"/>
    <property type="match status" value="1"/>
</dbReference>
<feature type="compositionally biased region" description="Basic and acidic residues" evidence="2">
    <location>
        <begin position="1"/>
        <end position="15"/>
    </location>
</feature>
<feature type="region of interest" description="Disordered" evidence="2">
    <location>
        <begin position="1293"/>
        <end position="1346"/>
    </location>
</feature>
<evidence type="ECO:0000259" key="4">
    <source>
        <dbReference type="PROSITE" id="PS50195"/>
    </source>
</evidence>
<comment type="caution">
    <text evidence="6">The sequence shown here is derived from an EMBL/GenBank/DDBJ whole genome shotgun (WGS) entry which is preliminary data.</text>
</comment>
<dbReference type="FunCoup" id="A0A1Y1XF20">
    <property type="interactions" value="585"/>
</dbReference>
<feature type="compositionally biased region" description="Basic and acidic residues" evidence="2">
    <location>
        <begin position="1147"/>
        <end position="1165"/>
    </location>
</feature>
<evidence type="ECO:0000313" key="7">
    <source>
        <dbReference type="Proteomes" id="UP000193498"/>
    </source>
</evidence>
<evidence type="ECO:0000256" key="1">
    <source>
        <dbReference type="ARBA" id="ARBA00022468"/>
    </source>
</evidence>
<dbReference type="InterPro" id="IPR036871">
    <property type="entry name" value="PX_dom_sf"/>
</dbReference>